<evidence type="ECO:0000313" key="6">
    <source>
        <dbReference type="EMBL" id="SHH44494.1"/>
    </source>
</evidence>
<dbReference type="SUPFAM" id="SSF111369">
    <property type="entry name" value="HlyD-like secretion proteins"/>
    <property type="match status" value="1"/>
</dbReference>
<gene>
    <name evidence="6" type="ORF">SAMN02745180_00344</name>
</gene>
<feature type="coiled-coil region" evidence="2">
    <location>
        <begin position="99"/>
        <end position="188"/>
    </location>
</feature>
<dbReference type="InterPro" id="IPR058647">
    <property type="entry name" value="BSH_CzcB-like"/>
</dbReference>
<dbReference type="Proteomes" id="UP000184389">
    <property type="component" value="Unassembled WGS sequence"/>
</dbReference>
<evidence type="ECO:0000259" key="5">
    <source>
        <dbReference type="Pfam" id="PF25989"/>
    </source>
</evidence>
<feature type="signal peptide" evidence="3">
    <location>
        <begin position="1"/>
        <end position="19"/>
    </location>
</feature>
<protein>
    <submittedName>
        <fullName evidence="6">RND family efflux transporter, MFP subunit</fullName>
    </submittedName>
</protein>
<dbReference type="GO" id="GO:0015562">
    <property type="term" value="F:efflux transmembrane transporter activity"/>
    <property type="evidence" value="ECO:0007669"/>
    <property type="project" value="TreeGrafter"/>
</dbReference>
<dbReference type="InterPro" id="IPR058637">
    <property type="entry name" value="YknX-like_C"/>
</dbReference>
<sequence>MKKKACILALSIVLSIAFSGCTSPFQKNKVEEAKKEEYIPVEVEDVSLGEIYDEISISGRFFSEKDSIVLPQIPGEIKSIEVKPGDKVKSGDLLFVIENEEVDKQVNMAKEALDDLKSKKNEIEKAKSQLPSVNVVDGANEERTKKMVEIEGKKEELDKLSKELDGKLSEVENGYKQAKDTLEKLKVRATTDGVVSSVNIKEGGFATNSELAMMISDFDNMYVEINVVDKLLNKIKKDDEVFVDIPSLDKKNVVGKIEYMALSPNVKTGLYPIKITVDTKDLNIPIGALGKVTIKADKREDVVTIPNDAVLDIDDESVVYIVKNGKAKKVKVVKGLDGGDNVEIKSGLKGGEKLIVKGQYYVSDGTTVKVVRGEGK</sequence>
<dbReference type="NCBIfam" id="TIGR01730">
    <property type="entry name" value="RND_mfp"/>
    <property type="match status" value="1"/>
</dbReference>
<dbReference type="EMBL" id="FQXR01000002">
    <property type="protein sequence ID" value="SHH44494.1"/>
    <property type="molecule type" value="Genomic_DNA"/>
</dbReference>
<dbReference type="Gene3D" id="2.40.420.20">
    <property type="match status" value="1"/>
</dbReference>
<evidence type="ECO:0000256" key="2">
    <source>
        <dbReference type="SAM" id="Coils"/>
    </source>
</evidence>
<dbReference type="GO" id="GO:1990281">
    <property type="term" value="C:efflux pump complex"/>
    <property type="evidence" value="ECO:0007669"/>
    <property type="project" value="TreeGrafter"/>
</dbReference>
<dbReference type="OrthoDB" id="9810430at2"/>
<dbReference type="AlphaFoldDB" id="A0A1M5T0Z6"/>
<organism evidence="6 7">
    <name type="scientific">Sporanaerobacter acetigenes DSM 13106</name>
    <dbReference type="NCBI Taxonomy" id="1123281"/>
    <lineage>
        <taxon>Bacteria</taxon>
        <taxon>Bacillati</taxon>
        <taxon>Bacillota</taxon>
        <taxon>Tissierellia</taxon>
        <taxon>Tissierellales</taxon>
        <taxon>Sporanaerobacteraceae</taxon>
        <taxon>Sporanaerobacter</taxon>
    </lineage>
</organism>
<feature type="domain" description="YknX-like C-terminal permuted SH3-like" evidence="5">
    <location>
        <begin position="302"/>
        <end position="370"/>
    </location>
</feature>
<feature type="domain" description="CzcB-like barrel-sandwich hybrid" evidence="4">
    <location>
        <begin position="68"/>
        <end position="217"/>
    </location>
</feature>
<keyword evidence="2" id="KW-0175">Coiled coil</keyword>
<dbReference type="PROSITE" id="PS51257">
    <property type="entry name" value="PROKAR_LIPOPROTEIN"/>
    <property type="match status" value="1"/>
</dbReference>
<evidence type="ECO:0000256" key="3">
    <source>
        <dbReference type="SAM" id="SignalP"/>
    </source>
</evidence>
<name>A0A1M5T0Z6_9FIRM</name>
<keyword evidence="3" id="KW-0732">Signal</keyword>
<accession>A0A1M5T0Z6</accession>
<dbReference type="Gene3D" id="2.40.50.100">
    <property type="match status" value="1"/>
</dbReference>
<dbReference type="RefSeq" id="WP_072742791.1">
    <property type="nucleotide sequence ID" value="NZ_FQXR01000002.1"/>
</dbReference>
<dbReference type="Gene3D" id="2.40.30.170">
    <property type="match status" value="1"/>
</dbReference>
<evidence type="ECO:0000259" key="4">
    <source>
        <dbReference type="Pfam" id="PF25973"/>
    </source>
</evidence>
<dbReference type="PANTHER" id="PTHR30469">
    <property type="entry name" value="MULTIDRUG RESISTANCE PROTEIN MDTA"/>
    <property type="match status" value="1"/>
</dbReference>
<comment type="similarity">
    <text evidence="1">Belongs to the membrane fusion protein (MFP) (TC 8.A.1) family.</text>
</comment>
<evidence type="ECO:0000256" key="1">
    <source>
        <dbReference type="ARBA" id="ARBA00009477"/>
    </source>
</evidence>
<proteinExistence type="inferred from homology"/>
<keyword evidence="7" id="KW-1185">Reference proteome</keyword>
<dbReference type="STRING" id="1123281.SAMN02745180_00344"/>
<reference evidence="6 7" key="1">
    <citation type="submission" date="2016-11" db="EMBL/GenBank/DDBJ databases">
        <authorList>
            <person name="Jaros S."/>
            <person name="Januszkiewicz K."/>
            <person name="Wedrychowicz H."/>
        </authorList>
    </citation>
    <scope>NUCLEOTIDE SEQUENCE [LARGE SCALE GENOMIC DNA]</scope>
    <source>
        <strain evidence="6 7">DSM 13106</strain>
    </source>
</reference>
<dbReference type="Pfam" id="PF25973">
    <property type="entry name" value="BSH_CzcB"/>
    <property type="match status" value="1"/>
</dbReference>
<feature type="chain" id="PRO_5038391150" evidence="3">
    <location>
        <begin position="20"/>
        <end position="376"/>
    </location>
</feature>
<dbReference type="Pfam" id="PF25989">
    <property type="entry name" value="YknX_C"/>
    <property type="match status" value="1"/>
</dbReference>
<dbReference type="InterPro" id="IPR006143">
    <property type="entry name" value="RND_pump_MFP"/>
</dbReference>
<evidence type="ECO:0000313" key="7">
    <source>
        <dbReference type="Proteomes" id="UP000184389"/>
    </source>
</evidence>